<sequence>MQIPPWSSLDVPAGQRSDIDIERKINIPKVNKIKAHSDNYYHNQLDEKIKKRFEDLNRTYPIRLNYNKISSIDYKKFFNLNRNSKFRILDIDWLITFEYIKEEEKKLATSFWTTRRRRKKIQRLIEEMPTMKQCKNRPSIFLRIGKIIKKAQDLLLNDITKLEKYNVDNNSFKKLFIDDNFGSLIKDEKDLTFIDIIKGIFPLK</sequence>
<reference evidence="1 2" key="2">
    <citation type="submission" date="2017-09" db="EMBL/GenBank/DDBJ databases">
        <title>Extensive intraspecific genome diversity in a model arbuscular mycorrhizal fungus.</title>
        <authorList>
            <person name="Chen E.C."/>
            <person name="Morin E."/>
            <person name="Beaudet D."/>
            <person name="Noel J."/>
            <person name="Ndikumana S."/>
            <person name="Charron P."/>
            <person name="St-Onge C."/>
            <person name="Giorgi J."/>
            <person name="Grigoriev I.V."/>
            <person name="Roux C."/>
            <person name="Martin F.M."/>
            <person name="Corradi N."/>
        </authorList>
    </citation>
    <scope>NUCLEOTIDE SEQUENCE [LARGE SCALE GENOMIC DNA]</scope>
    <source>
        <strain evidence="1 2">A5</strain>
    </source>
</reference>
<accession>A0A2N0PU74</accession>
<dbReference type="Proteomes" id="UP000232722">
    <property type="component" value="Unassembled WGS sequence"/>
</dbReference>
<comment type="caution">
    <text evidence="1">The sequence shown here is derived from an EMBL/GenBank/DDBJ whole genome shotgun (WGS) entry which is preliminary data.</text>
</comment>
<dbReference type="VEuPathDB" id="FungiDB:RhiirA1_470997"/>
<gene>
    <name evidence="1" type="ORF">RhiirA5_414444</name>
</gene>
<dbReference type="EMBL" id="LLXJ01000387">
    <property type="protein sequence ID" value="PKC10355.1"/>
    <property type="molecule type" value="Genomic_DNA"/>
</dbReference>
<name>A0A2N0PU74_9GLOM</name>
<proteinExistence type="predicted"/>
<reference evidence="1 2" key="1">
    <citation type="submission" date="2016-04" db="EMBL/GenBank/DDBJ databases">
        <title>Genome analyses suggest a sexual origin of heterokaryosis in a supposedly ancient asexual fungus.</title>
        <authorList>
            <person name="Ropars J."/>
            <person name="Sedzielewska K."/>
            <person name="Noel J."/>
            <person name="Charron P."/>
            <person name="Farinelli L."/>
            <person name="Marton T."/>
            <person name="Kruger M."/>
            <person name="Pelin A."/>
            <person name="Brachmann A."/>
            <person name="Corradi N."/>
        </authorList>
    </citation>
    <scope>NUCLEOTIDE SEQUENCE [LARGE SCALE GENOMIC DNA]</scope>
    <source>
        <strain evidence="1 2">A5</strain>
    </source>
</reference>
<evidence type="ECO:0000313" key="1">
    <source>
        <dbReference type="EMBL" id="PKC10355.1"/>
    </source>
</evidence>
<dbReference type="AlphaFoldDB" id="A0A2N0PU74"/>
<evidence type="ECO:0000313" key="2">
    <source>
        <dbReference type="Proteomes" id="UP000232722"/>
    </source>
</evidence>
<organism evidence="1 2">
    <name type="scientific">Rhizophagus irregularis</name>
    <dbReference type="NCBI Taxonomy" id="588596"/>
    <lineage>
        <taxon>Eukaryota</taxon>
        <taxon>Fungi</taxon>
        <taxon>Fungi incertae sedis</taxon>
        <taxon>Mucoromycota</taxon>
        <taxon>Glomeromycotina</taxon>
        <taxon>Glomeromycetes</taxon>
        <taxon>Glomerales</taxon>
        <taxon>Glomeraceae</taxon>
        <taxon>Rhizophagus</taxon>
    </lineage>
</organism>
<protein>
    <submittedName>
        <fullName evidence="1">Uncharacterized protein</fullName>
    </submittedName>
</protein>